<organism evidence="3 4">
    <name type="scientific">Brachybacterium paraconglomeratum</name>
    <dbReference type="NCBI Taxonomy" id="173362"/>
    <lineage>
        <taxon>Bacteria</taxon>
        <taxon>Bacillati</taxon>
        <taxon>Actinomycetota</taxon>
        <taxon>Actinomycetes</taxon>
        <taxon>Micrococcales</taxon>
        <taxon>Dermabacteraceae</taxon>
        <taxon>Brachybacterium</taxon>
    </lineage>
</organism>
<evidence type="ECO:0000313" key="3">
    <source>
        <dbReference type="EMBL" id="RRR17533.1"/>
    </source>
</evidence>
<evidence type="ECO:0000313" key="4">
    <source>
        <dbReference type="Proteomes" id="UP000274327"/>
    </source>
</evidence>
<dbReference type="RefSeq" id="WP_053917620.1">
    <property type="nucleotide sequence ID" value="NZ_CANLNX010000017.1"/>
</dbReference>
<accession>A0A426SHC3</accession>
<keyword evidence="1" id="KW-0812">Transmembrane</keyword>
<dbReference type="EMBL" id="QOCI01000013">
    <property type="protein sequence ID" value="RRR17533.1"/>
    <property type="molecule type" value="Genomic_DNA"/>
</dbReference>
<dbReference type="InterPro" id="IPR041591">
    <property type="entry name" value="OCRE"/>
</dbReference>
<feature type="domain" description="OCRE" evidence="2">
    <location>
        <begin position="133"/>
        <end position="161"/>
    </location>
</feature>
<evidence type="ECO:0000259" key="2">
    <source>
        <dbReference type="Pfam" id="PF17780"/>
    </source>
</evidence>
<keyword evidence="1" id="KW-1133">Transmembrane helix</keyword>
<reference evidence="3 4" key="1">
    <citation type="submission" date="2018-07" db="EMBL/GenBank/DDBJ databases">
        <title>Brachybacteriurn paraconglorneratum KCTC 9916.</title>
        <authorList>
            <person name="Li Y."/>
        </authorList>
    </citation>
    <scope>NUCLEOTIDE SEQUENCE [LARGE SCALE GENOMIC DNA]</scope>
    <source>
        <strain evidence="3 4">KCTC 9916</strain>
    </source>
</reference>
<evidence type="ECO:0000256" key="1">
    <source>
        <dbReference type="SAM" id="Phobius"/>
    </source>
</evidence>
<gene>
    <name evidence="3" type="ORF">DS079_14375</name>
</gene>
<keyword evidence="4" id="KW-1185">Reference proteome</keyword>
<dbReference type="AlphaFoldDB" id="A0A426SHC3"/>
<name>A0A426SHC3_9MICO</name>
<protein>
    <recommendedName>
        <fullName evidence="2">OCRE domain-containing protein</fullName>
    </recommendedName>
</protein>
<dbReference type="Proteomes" id="UP000274327">
    <property type="component" value="Unassembled WGS sequence"/>
</dbReference>
<feature type="transmembrane region" description="Helical" evidence="1">
    <location>
        <begin position="41"/>
        <end position="65"/>
    </location>
</feature>
<proteinExistence type="predicted"/>
<dbReference type="GeneID" id="78122204"/>
<dbReference type="Pfam" id="PF17780">
    <property type="entry name" value="OCRE"/>
    <property type="match status" value="1"/>
</dbReference>
<keyword evidence="1" id="KW-0472">Membrane</keyword>
<comment type="caution">
    <text evidence="3">The sequence shown here is derived from an EMBL/GenBank/DDBJ whole genome shotgun (WGS) entry which is preliminary data.</text>
</comment>
<sequence length="168" mass="18452">MTDPDRLLIESTRTHRERLLAAMVHGPLTARRKVTTNAGRFTGSLVLAAVLGLGTVGAGFVVGYLDRQENEKAVTAFQEALASNPLEPRDGLVEDESTGLLYDEERDVHLDPATGFEVDPETMLATDPQGRLVDTRTRWYFDPETGYYTDPATGVTVDPDTLTVVEEK</sequence>